<keyword evidence="7" id="KW-1185">Reference proteome</keyword>
<dbReference type="EMBL" id="QRAO01000002">
    <property type="protein sequence ID" value="RDK86861.1"/>
    <property type="molecule type" value="Genomic_DNA"/>
</dbReference>
<gene>
    <name evidence="6" type="ORF">C8D94_10237</name>
</gene>
<dbReference type="SUPFAM" id="SSF48452">
    <property type="entry name" value="TPR-like"/>
    <property type="match status" value="1"/>
</dbReference>
<evidence type="ECO:0000256" key="1">
    <source>
        <dbReference type="ARBA" id="ARBA00022729"/>
    </source>
</evidence>
<keyword evidence="1 4" id="KW-0732">Signal</keyword>
<evidence type="ECO:0000313" key="6">
    <source>
        <dbReference type="EMBL" id="RDK86861.1"/>
    </source>
</evidence>
<keyword evidence="3" id="KW-0998">Cell outer membrane</keyword>
<dbReference type="OrthoDB" id="9770761at2"/>
<feature type="domain" description="Outer membrane lipoprotein BamD-like" evidence="5">
    <location>
        <begin position="34"/>
        <end position="224"/>
    </location>
</feature>
<feature type="signal peptide" evidence="4">
    <location>
        <begin position="1"/>
        <end position="26"/>
    </location>
</feature>
<evidence type="ECO:0000256" key="3">
    <source>
        <dbReference type="ARBA" id="ARBA00023237"/>
    </source>
</evidence>
<dbReference type="PROSITE" id="PS51257">
    <property type="entry name" value="PROKAR_LIPOPROTEIN"/>
    <property type="match status" value="1"/>
</dbReference>
<dbReference type="InterPro" id="IPR017689">
    <property type="entry name" value="BamD"/>
</dbReference>
<dbReference type="AlphaFoldDB" id="A0A370QET0"/>
<feature type="chain" id="PRO_5016993225" evidence="4">
    <location>
        <begin position="27"/>
        <end position="280"/>
    </location>
</feature>
<dbReference type="RefSeq" id="WP_115123089.1">
    <property type="nucleotide sequence ID" value="NZ_QRAO01000002.1"/>
</dbReference>
<evidence type="ECO:0000256" key="2">
    <source>
        <dbReference type="ARBA" id="ARBA00023136"/>
    </source>
</evidence>
<accession>A0A370QET0</accession>
<dbReference type="Proteomes" id="UP000255317">
    <property type="component" value="Unassembled WGS sequence"/>
</dbReference>
<protein>
    <submittedName>
        <fullName evidence="6">Beta-barrel assembly machine subunit BamD</fullName>
    </submittedName>
</protein>
<comment type="caution">
    <text evidence="6">The sequence shown here is derived from an EMBL/GenBank/DDBJ whole genome shotgun (WGS) entry which is preliminary data.</text>
</comment>
<name>A0A370QET0_9FLAO</name>
<organism evidence="6 7">
    <name type="scientific">Marinirhabdus gelatinilytica</name>
    <dbReference type="NCBI Taxonomy" id="1703343"/>
    <lineage>
        <taxon>Bacteria</taxon>
        <taxon>Pseudomonadati</taxon>
        <taxon>Bacteroidota</taxon>
        <taxon>Flavobacteriia</taxon>
        <taxon>Flavobacteriales</taxon>
        <taxon>Flavobacteriaceae</taxon>
    </lineage>
</organism>
<dbReference type="Gene3D" id="1.25.40.10">
    <property type="entry name" value="Tetratricopeptide repeat domain"/>
    <property type="match status" value="1"/>
</dbReference>
<reference evidence="6 7" key="1">
    <citation type="submission" date="2018-07" db="EMBL/GenBank/DDBJ databases">
        <title>Genomic Encyclopedia of Type Strains, Phase IV (KMG-IV): sequencing the most valuable type-strain genomes for metagenomic binning, comparative biology and taxonomic classification.</title>
        <authorList>
            <person name="Goeker M."/>
        </authorList>
    </citation>
    <scope>NUCLEOTIDE SEQUENCE [LARGE SCALE GENOMIC DNA]</scope>
    <source>
        <strain evidence="6 7">DSM 101478</strain>
    </source>
</reference>
<dbReference type="NCBIfam" id="TIGR03302">
    <property type="entry name" value="OM_YfiO"/>
    <property type="match status" value="1"/>
</dbReference>
<evidence type="ECO:0000313" key="7">
    <source>
        <dbReference type="Proteomes" id="UP000255317"/>
    </source>
</evidence>
<proteinExistence type="predicted"/>
<dbReference type="InterPro" id="IPR011990">
    <property type="entry name" value="TPR-like_helical_dom_sf"/>
</dbReference>
<sequence>MFLKYLTTLFLSLLAAVMLSSCSNYQKILASDDTAAKYNAADSLYKIGKYRKALKLMEQIVPAYRGKPQAERLMFIYANTFYNLEDFYLAGYQFERFVTSYPKSDSAEVAAYKGATSYYQLSPRFSLDQKDTRIAMEKLQEYINTYPNSPYRAEANGLVKELREKLEKKDFETAMQYLDIAEYLGSYVPAIEAFENFILDHPGSKYRKEAFYGRLEAGYQRAITGVPTEMQQRLVTAKGYYNAFNKYYKNDTSEYKQKADDIAQEIEARTTIETEEETIK</sequence>
<dbReference type="Pfam" id="PF13525">
    <property type="entry name" value="YfiO"/>
    <property type="match status" value="1"/>
</dbReference>
<keyword evidence="2" id="KW-0472">Membrane</keyword>
<dbReference type="InterPro" id="IPR039565">
    <property type="entry name" value="BamD-like"/>
</dbReference>
<evidence type="ECO:0000259" key="5">
    <source>
        <dbReference type="Pfam" id="PF13525"/>
    </source>
</evidence>
<evidence type="ECO:0000256" key="4">
    <source>
        <dbReference type="SAM" id="SignalP"/>
    </source>
</evidence>